<organism evidence="2 3">
    <name type="scientific">Westerdykella ornata</name>
    <dbReference type="NCBI Taxonomy" id="318751"/>
    <lineage>
        <taxon>Eukaryota</taxon>
        <taxon>Fungi</taxon>
        <taxon>Dikarya</taxon>
        <taxon>Ascomycota</taxon>
        <taxon>Pezizomycotina</taxon>
        <taxon>Dothideomycetes</taxon>
        <taxon>Pleosporomycetidae</taxon>
        <taxon>Pleosporales</taxon>
        <taxon>Sporormiaceae</taxon>
        <taxon>Westerdykella</taxon>
    </lineage>
</organism>
<feature type="compositionally biased region" description="Acidic residues" evidence="1">
    <location>
        <begin position="487"/>
        <end position="504"/>
    </location>
</feature>
<name>A0A6A6JKY8_WESOR</name>
<feature type="compositionally biased region" description="Polar residues" evidence="1">
    <location>
        <begin position="767"/>
        <end position="779"/>
    </location>
</feature>
<proteinExistence type="predicted"/>
<feature type="region of interest" description="Disordered" evidence="1">
    <location>
        <begin position="454"/>
        <end position="504"/>
    </location>
</feature>
<keyword evidence="3" id="KW-1185">Reference proteome</keyword>
<feature type="compositionally biased region" description="Polar residues" evidence="1">
    <location>
        <begin position="1006"/>
        <end position="1015"/>
    </location>
</feature>
<feature type="compositionally biased region" description="Low complexity" evidence="1">
    <location>
        <begin position="18"/>
        <end position="38"/>
    </location>
</feature>
<feature type="region of interest" description="Disordered" evidence="1">
    <location>
        <begin position="1"/>
        <end position="38"/>
    </location>
</feature>
<protein>
    <recommendedName>
        <fullName evidence="4">AGC-kinase C-terminal domain-containing protein</fullName>
    </recommendedName>
</protein>
<dbReference type="AlphaFoldDB" id="A0A6A6JKY8"/>
<feature type="compositionally biased region" description="Pro residues" evidence="1">
    <location>
        <begin position="354"/>
        <end position="377"/>
    </location>
</feature>
<feature type="compositionally biased region" description="Polar residues" evidence="1">
    <location>
        <begin position="178"/>
        <end position="192"/>
    </location>
</feature>
<evidence type="ECO:0000313" key="3">
    <source>
        <dbReference type="Proteomes" id="UP000800097"/>
    </source>
</evidence>
<feature type="compositionally biased region" description="Polar residues" evidence="1">
    <location>
        <begin position="726"/>
        <end position="737"/>
    </location>
</feature>
<dbReference type="OrthoDB" id="5408302at2759"/>
<feature type="region of interest" description="Disordered" evidence="1">
    <location>
        <begin position="992"/>
        <end position="1017"/>
    </location>
</feature>
<dbReference type="GeneID" id="54551468"/>
<feature type="compositionally biased region" description="Polar residues" evidence="1">
    <location>
        <begin position="385"/>
        <end position="394"/>
    </location>
</feature>
<feature type="region of interest" description="Disordered" evidence="1">
    <location>
        <begin position="348"/>
        <end position="439"/>
    </location>
</feature>
<feature type="compositionally biased region" description="Polar residues" evidence="1">
    <location>
        <begin position="239"/>
        <end position="256"/>
    </location>
</feature>
<feature type="compositionally biased region" description="Basic and acidic residues" evidence="1">
    <location>
        <begin position="682"/>
        <end position="694"/>
    </location>
</feature>
<evidence type="ECO:0008006" key="4">
    <source>
        <dbReference type="Google" id="ProtNLM"/>
    </source>
</evidence>
<feature type="compositionally biased region" description="Low complexity" evidence="1">
    <location>
        <begin position="950"/>
        <end position="960"/>
    </location>
</feature>
<dbReference type="RefSeq" id="XP_033654312.1">
    <property type="nucleotide sequence ID" value="XM_033798293.1"/>
</dbReference>
<feature type="compositionally biased region" description="Low complexity" evidence="1">
    <location>
        <begin position="423"/>
        <end position="435"/>
    </location>
</feature>
<evidence type="ECO:0000313" key="2">
    <source>
        <dbReference type="EMBL" id="KAF2276773.1"/>
    </source>
</evidence>
<feature type="region of interest" description="Disordered" evidence="1">
    <location>
        <begin position="665"/>
        <end position="792"/>
    </location>
</feature>
<gene>
    <name evidence="2" type="ORF">EI97DRAFT_433006</name>
</gene>
<accession>A0A6A6JKY8</accession>
<sequence>MAPSNLFAHFRPGHTKRNASSTSLPSPSAPNSIIAPLPSATPRVIDNIASPRTLDHANHASVSPISPYPPQLPPIPRVASQLDNEGRHSRKYLISARPPETMLDPVKSIPYNGGDVDDVAVISGENTGQRMQIPPSAPYAQFPTERPRTTSSLLSPPNLASDHPTSHTSPSPLPSPSNIASNYTKHSKSQASLLGGLSEKFSGATKSSSTPSTQTLKSGKSRLNLRNPMSLLMRRRSGQPIQSLSDESLVSRLSPSNIPPIPDNYDPSIRGRIVHDFSAPRPNRNFSYNVTHAGDEDRGESGRYSPQKTEREHTPIFKEHFDDDTSYEQSQAAIRAETLANNEFLARNTVQSPPSRPPPEAPSRRPPPVPSDSPAPHPELEREASTQAPSTILSPVQEAPSPTDGSAECTPKKRTSRTKSQATSRSRGTSLSESSFVPAGLPAHFTSRASRFSFQIGGGESTQEKMLEERHRRKAAEKAANQFPTSLDEEYDGYDMDDYDMDGDMEEEIPMVGDYGKCEAMMLGSEASGAMEGGTPITGDAEAPEVMLLSADVSASTVVATDLQASISATASKANGALHRSYNAEGLSITRSGQIHQKDLPSLPDRATEDLNQSSIPRNSGQMPLSLPDAAGESSILESDHEALEDDLYFDDGMIQEQGLTAEAADFDENVFDDPSGPLFARKIEPSTQKDRRSTLASNPANSAPAEGLDQDEEQRHSHPGVRTCADTTPQNVSISAYHSALAEAAQRAEAEGRFARKPSVDAVESPETQDGSSMSGSRPSLGPDDNRVSHETAGFSYDDALLGVNSSFTDSYDYSDFDDTGLEDDPMIAEANAEALANDFEGFYGREFGFYASGPPDSFGAYGGYFGSSNLGRSMSGRNAVQEPTLTPITERTESARNSVTSLNRLWLDGQTPSSPGLLQLARMSPYGWSDADPTMTFEGLKRLRKTTFGSTTSLSSSTGNSPRNHSPMGVQYVPRNASAMSNYPIHPNYSSDTLADANEESQEDTPQYCSQPFSPIIPEVYNRDDGIRGSRPESPTLTADSYNAAFGGWLQPEPKAPMLEPSPELPSLGMFEQSLEALRIDTSPSSPAMASSSDAAARRSLGLVSPVSTSSPVTPGGSWRPTHSRKTSTADSVTYVREHDDDSGQDRWVLEKRRTVENGELELIGRETVRGTI</sequence>
<dbReference type="Proteomes" id="UP000800097">
    <property type="component" value="Unassembled WGS sequence"/>
</dbReference>
<feature type="region of interest" description="Disordered" evidence="1">
    <location>
        <begin position="950"/>
        <end position="969"/>
    </location>
</feature>
<feature type="region of interest" description="Disordered" evidence="1">
    <location>
        <begin position="1104"/>
        <end position="1145"/>
    </location>
</feature>
<feature type="compositionally biased region" description="Low complexity" evidence="1">
    <location>
        <begin position="1104"/>
        <end position="1120"/>
    </location>
</feature>
<feature type="compositionally biased region" description="Polar residues" evidence="1">
    <location>
        <begin position="610"/>
        <end position="623"/>
    </location>
</feature>
<dbReference type="EMBL" id="ML986492">
    <property type="protein sequence ID" value="KAF2276773.1"/>
    <property type="molecule type" value="Genomic_DNA"/>
</dbReference>
<reference evidence="2" key="1">
    <citation type="journal article" date="2020" name="Stud. Mycol.">
        <title>101 Dothideomycetes genomes: a test case for predicting lifestyles and emergence of pathogens.</title>
        <authorList>
            <person name="Haridas S."/>
            <person name="Albert R."/>
            <person name="Binder M."/>
            <person name="Bloem J."/>
            <person name="Labutti K."/>
            <person name="Salamov A."/>
            <person name="Andreopoulos B."/>
            <person name="Baker S."/>
            <person name="Barry K."/>
            <person name="Bills G."/>
            <person name="Bluhm B."/>
            <person name="Cannon C."/>
            <person name="Castanera R."/>
            <person name="Culley D."/>
            <person name="Daum C."/>
            <person name="Ezra D."/>
            <person name="Gonzalez J."/>
            <person name="Henrissat B."/>
            <person name="Kuo A."/>
            <person name="Liang C."/>
            <person name="Lipzen A."/>
            <person name="Lutzoni F."/>
            <person name="Magnuson J."/>
            <person name="Mondo S."/>
            <person name="Nolan M."/>
            <person name="Ohm R."/>
            <person name="Pangilinan J."/>
            <person name="Park H.-J."/>
            <person name="Ramirez L."/>
            <person name="Alfaro M."/>
            <person name="Sun H."/>
            <person name="Tritt A."/>
            <person name="Yoshinaga Y."/>
            <person name="Zwiers L.-H."/>
            <person name="Turgeon B."/>
            <person name="Goodwin S."/>
            <person name="Spatafora J."/>
            <person name="Crous P."/>
            <person name="Grigoriev I."/>
        </authorList>
    </citation>
    <scope>NUCLEOTIDE SEQUENCE</scope>
    <source>
        <strain evidence="2">CBS 379.55</strain>
    </source>
</reference>
<feature type="region of interest" description="Disordered" evidence="1">
    <location>
        <begin position="589"/>
        <end position="643"/>
    </location>
</feature>
<evidence type="ECO:0000256" key="1">
    <source>
        <dbReference type="SAM" id="MobiDB-lite"/>
    </source>
</evidence>
<feature type="compositionally biased region" description="Polar residues" evidence="1">
    <location>
        <begin position="204"/>
        <end position="218"/>
    </location>
</feature>
<feature type="region of interest" description="Disordered" evidence="1">
    <location>
        <begin position="126"/>
        <end position="329"/>
    </location>
</feature>
<feature type="compositionally biased region" description="Basic and acidic residues" evidence="1">
    <location>
        <begin position="308"/>
        <end position="323"/>
    </location>
</feature>